<reference evidence="1" key="1">
    <citation type="submission" date="2023-11" db="EMBL/GenBank/DDBJ databases">
        <authorList>
            <person name="Poullet M."/>
        </authorList>
    </citation>
    <scope>NUCLEOTIDE SEQUENCE</scope>
    <source>
        <strain evidence="1">E1834</strain>
    </source>
</reference>
<comment type="caution">
    <text evidence="1">The sequence shown here is derived from an EMBL/GenBank/DDBJ whole genome shotgun (WGS) entry which is preliminary data.</text>
</comment>
<evidence type="ECO:0000313" key="1">
    <source>
        <dbReference type="EMBL" id="CAK5108997.1"/>
    </source>
</evidence>
<protein>
    <submittedName>
        <fullName evidence="1">Uncharacterized protein</fullName>
    </submittedName>
</protein>
<keyword evidence="2" id="KW-1185">Reference proteome</keyword>
<accession>A0ACB1AWB1</accession>
<dbReference type="Proteomes" id="UP001497535">
    <property type="component" value="Unassembled WGS sequence"/>
</dbReference>
<sequence length="45" mass="4919">MDVEIGLISNKIEEKKKDAKISAKPGELSNSFKELGGETNDNIKV</sequence>
<name>A0ACB1AWB1_MELEN</name>
<gene>
    <name evidence="1" type="ORF">MENTE1834_LOCUS44067</name>
</gene>
<organism evidence="1 2">
    <name type="scientific">Meloidogyne enterolobii</name>
    <name type="common">Root-knot nematode worm</name>
    <name type="synonym">Meloidogyne mayaguensis</name>
    <dbReference type="NCBI Taxonomy" id="390850"/>
    <lineage>
        <taxon>Eukaryota</taxon>
        <taxon>Metazoa</taxon>
        <taxon>Ecdysozoa</taxon>
        <taxon>Nematoda</taxon>
        <taxon>Chromadorea</taxon>
        <taxon>Rhabditida</taxon>
        <taxon>Tylenchina</taxon>
        <taxon>Tylenchomorpha</taxon>
        <taxon>Tylenchoidea</taxon>
        <taxon>Meloidogynidae</taxon>
        <taxon>Meloidogyninae</taxon>
        <taxon>Meloidogyne</taxon>
    </lineage>
</organism>
<proteinExistence type="predicted"/>
<dbReference type="EMBL" id="CAVMJV010000131">
    <property type="protein sequence ID" value="CAK5108997.1"/>
    <property type="molecule type" value="Genomic_DNA"/>
</dbReference>
<evidence type="ECO:0000313" key="2">
    <source>
        <dbReference type="Proteomes" id="UP001497535"/>
    </source>
</evidence>